<sequence>MNPKLHVHVPFRHIEQYLPLLLEHGLQPELALQAADLDNTQDDYFLNIGARLRKRGLALTVHAPFMDLNPGAVEPMVRQATRHRYTQTFAAAEKLGARLIVFHPGYDPWHYGSQVRQWQELALDFWPEFLHRAEDSGMRLVLENIYDRSSRLLCWLVQTLDHPLFGHCFDIGHWALFGNQPLATWLQQLDGRLFHLHLHDNRGRNDDHLPIGQGKIDFAPLWTHLRTLSRLPTMTLEAHSVNHLLHSLAVFETILPTLHRSVQPE</sequence>
<reference evidence="2 3" key="1">
    <citation type="submission" date="2019-07" db="EMBL/GenBank/DDBJ databases">
        <title>Genomic Encyclopedia of Type Strains, Phase IV (KMG-IV): sequencing the most valuable type-strain genomes for metagenomic binning, comparative biology and taxonomic classification.</title>
        <authorList>
            <person name="Goeker M."/>
        </authorList>
    </citation>
    <scope>NUCLEOTIDE SEQUENCE [LARGE SCALE GENOMIC DNA]</scope>
    <source>
        <strain evidence="2 3">SS015</strain>
    </source>
</reference>
<dbReference type="EMBL" id="VNIB01000009">
    <property type="protein sequence ID" value="TYO97648.1"/>
    <property type="molecule type" value="Genomic_DNA"/>
</dbReference>
<keyword evidence="3" id="KW-1185">Reference proteome</keyword>
<evidence type="ECO:0000313" key="3">
    <source>
        <dbReference type="Proteomes" id="UP000324159"/>
    </source>
</evidence>
<dbReference type="InterPro" id="IPR036237">
    <property type="entry name" value="Xyl_isomerase-like_sf"/>
</dbReference>
<accession>A0A5D3WGQ2</accession>
<dbReference type="Gene3D" id="3.20.20.150">
    <property type="entry name" value="Divalent-metal-dependent TIM barrel enzymes"/>
    <property type="match status" value="1"/>
</dbReference>
<feature type="domain" description="Xylose isomerase-like TIM barrel" evidence="1">
    <location>
        <begin position="37"/>
        <end position="239"/>
    </location>
</feature>
<dbReference type="OrthoDB" id="9801960at2"/>
<organism evidence="2 3">
    <name type="scientific">Geothermobacter ehrlichii</name>
    <dbReference type="NCBI Taxonomy" id="213224"/>
    <lineage>
        <taxon>Bacteria</taxon>
        <taxon>Pseudomonadati</taxon>
        <taxon>Thermodesulfobacteriota</taxon>
        <taxon>Desulfuromonadia</taxon>
        <taxon>Desulfuromonadales</taxon>
        <taxon>Geothermobacteraceae</taxon>
        <taxon>Geothermobacter</taxon>
    </lineage>
</organism>
<dbReference type="PANTHER" id="PTHR12110:SF21">
    <property type="entry name" value="XYLOSE ISOMERASE-LIKE TIM BARREL DOMAIN-CONTAINING PROTEIN"/>
    <property type="match status" value="1"/>
</dbReference>
<gene>
    <name evidence="2" type="ORF">EDC39_10951</name>
</gene>
<evidence type="ECO:0000313" key="2">
    <source>
        <dbReference type="EMBL" id="TYO97648.1"/>
    </source>
</evidence>
<evidence type="ECO:0000259" key="1">
    <source>
        <dbReference type="Pfam" id="PF01261"/>
    </source>
</evidence>
<dbReference type="RefSeq" id="WP_148896293.1">
    <property type="nucleotide sequence ID" value="NZ_VNIB01000009.1"/>
</dbReference>
<comment type="caution">
    <text evidence="2">The sequence shown here is derived from an EMBL/GenBank/DDBJ whole genome shotgun (WGS) entry which is preliminary data.</text>
</comment>
<dbReference type="PANTHER" id="PTHR12110">
    <property type="entry name" value="HYDROXYPYRUVATE ISOMERASE"/>
    <property type="match status" value="1"/>
</dbReference>
<dbReference type="Pfam" id="PF01261">
    <property type="entry name" value="AP_endonuc_2"/>
    <property type="match status" value="1"/>
</dbReference>
<dbReference type="GO" id="GO:0016853">
    <property type="term" value="F:isomerase activity"/>
    <property type="evidence" value="ECO:0007669"/>
    <property type="project" value="UniProtKB-KW"/>
</dbReference>
<dbReference type="Proteomes" id="UP000324159">
    <property type="component" value="Unassembled WGS sequence"/>
</dbReference>
<proteinExistence type="predicted"/>
<dbReference type="InterPro" id="IPR050312">
    <property type="entry name" value="IolE/XylAMocC-like"/>
</dbReference>
<dbReference type="SUPFAM" id="SSF51658">
    <property type="entry name" value="Xylose isomerase-like"/>
    <property type="match status" value="1"/>
</dbReference>
<protein>
    <submittedName>
        <fullName evidence="2">Sugar phosphate isomerase/epimerase</fullName>
    </submittedName>
</protein>
<keyword evidence="2" id="KW-0413">Isomerase</keyword>
<name>A0A5D3WGQ2_9BACT</name>
<dbReference type="InterPro" id="IPR013022">
    <property type="entry name" value="Xyl_isomerase-like_TIM-brl"/>
</dbReference>
<dbReference type="AlphaFoldDB" id="A0A5D3WGQ2"/>